<keyword evidence="2" id="KW-0479">Metal-binding</keyword>
<evidence type="ECO:0000256" key="1">
    <source>
        <dbReference type="PIRSR" id="PIRSR004789-50"/>
    </source>
</evidence>
<feature type="binding site" evidence="2">
    <location>
        <position position="151"/>
    </location>
    <ligand>
        <name>Fe cation</name>
        <dbReference type="ChEBI" id="CHEBI:24875"/>
        <label>2</label>
    </ligand>
</feature>
<dbReference type="InterPro" id="IPR005235">
    <property type="entry name" value="YmdB-like"/>
</dbReference>
<dbReference type="STRING" id="1121449.SAMN02745704_02477"/>
<feature type="active site" description="Proton donor" evidence="1">
    <location>
        <position position="68"/>
    </location>
</feature>
<organism evidence="3 4">
    <name type="scientific">Paucidesulfovibrio gracilis DSM 16080</name>
    <dbReference type="NCBI Taxonomy" id="1121449"/>
    <lineage>
        <taxon>Bacteria</taxon>
        <taxon>Pseudomonadati</taxon>
        <taxon>Thermodesulfobacteriota</taxon>
        <taxon>Desulfovibrionia</taxon>
        <taxon>Desulfovibrionales</taxon>
        <taxon>Desulfovibrionaceae</taxon>
        <taxon>Paucidesulfovibrio</taxon>
    </lineage>
</organism>
<protein>
    <recommendedName>
        <fullName evidence="5">TIGR00282 family metallophosphoesterase</fullName>
    </recommendedName>
</protein>
<gene>
    <name evidence="3" type="ORF">SAMN02745704_02477</name>
</gene>
<keyword evidence="4" id="KW-1185">Reference proteome</keyword>
<feature type="binding site" evidence="2">
    <location>
        <position position="176"/>
    </location>
    <ligand>
        <name>Fe cation</name>
        <dbReference type="ChEBI" id="CHEBI:24875"/>
        <label>2</label>
    </ligand>
</feature>
<dbReference type="AlphaFoldDB" id="A0A1T4XV95"/>
<accession>A0A1T4XV95</accession>
<dbReference type="GO" id="GO:0046872">
    <property type="term" value="F:metal ion binding"/>
    <property type="evidence" value="ECO:0007669"/>
    <property type="project" value="UniProtKB-KW"/>
</dbReference>
<evidence type="ECO:0000313" key="3">
    <source>
        <dbReference type="EMBL" id="SKA93467.1"/>
    </source>
</evidence>
<sequence>MKILFFGDIVGRPGRRKVKEHLPALRERLEPDFIIANGENASGGLGLSPKNARELLNAGIDVLTSGNHIWKFKDVGSLLRSEARVLRPANYPPGAPGSGVGVYQVRDLPPVAVLNLQGRTFMPAIDCPFRAADALLDELPEDVRVRVVDLHAEATSEKISMGWHLDGRVSALVGTHTHVQTNDARVLPGGTGYLTDLGMCGPRDGCLGMKPGPIVQKFLNGLPVRFEVAGGVCVLQGAFFDIDESSGRARSVRLISE</sequence>
<feature type="binding site" evidence="2">
    <location>
        <position position="8"/>
    </location>
    <ligand>
        <name>Fe cation</name>
        <dbReference type="ChEBI" id="CHEBI:24875"/>
        <label>1</label>
    </ligand>
</feature>
<dbReference type="Pfam" id="PF13277">
    <property type="entry name" value="YmdB"/>
    <property type="match status" value="1"/>
</dbReference>
<dbReference type="NCBIfam" id="TIGR00282">
    <property type="entry name" value="TIGR00282 family metallophosphoesterase"/>
    <property type="match status" value="1"/>
</dbReference>
<dbReference type="Proteomes" id="UP000190027">
    <property type="component" value="Unassembled WGS sequence"/>
</dbReference>
<dbReference type="InterPro" id="IPR029052">
    <property type="entry name" value="Metallo-depent_PP-like"/>
</dbReference>
<evidence type="ECO:0008006" key="5">
    <source>
        <dbReference type="Google" id="ProtNLM"/>
    </source>
</evidence>
<dbReference type="GO" id="GO:0004113">
    <property type="term" value="F:2',3'-cyclic-nucleotide 3'-phosphodiesterase activity"/>
    <property type="evidence" value="ECO:0007669"/>
    <property type="project" value="TreeGrafter"/>
</dbReference>
<evidence type="ECO:0000256" key="2">
    <source>
        <dbReference type="PIRSR" id="PIRSR004789-51"/>
    </source>
</evidence>
<proteinExistence type="predicted"/>
<evidence type="ECO:0000313" key="4">
    <source>
        <dbReference type="Proteomes" id="UP000190027"/>
    </source>
</evidence>
<dbReference type="Gene3D" id="3.60.21.10">
    <property type="match status" value="1"/>
</dbReference>
<feature type="binding site" evidence="2">
    <location>
        <position position="39"/>
    </location>
    <ligand>
        <name>Fe cation</name>
        <dbReference type="ChEBI" id="CHEBI:24875"/>
        <label>1</label>
    </ligand>
</feature>
<dbReference type="EMBL" id="FUYC01000017">
    <property type="protein sequence ID" value="SKA93467.1"/>
    <property type="molecule type" value="Genomic_DNA"/>
</dbReference>
<feature type="binding site" evidence="2">
    <location>
        <position position="178"/>
    </location>
    <ligand>
        <name>Fe cation</name>
        <dbReference type="ChEBI" id="CHEBI:24875"/>
        <label>1</label>
    </ligand>
</feature>
<feature type="binding site" evidence="2">
    <location>
        <position position="40"/>
    </location>
    <ligand>
        <name>Fe cation</name>
        <dbReference type="ChEBI" id="CHEBI:24875"/>
        <label>1</label>
    </ligand>
</feature>
<dbReference type="PANTHER" id="PTHR36303">
    <property type="entry name" value="2',3'-CYCLIC-NUCLEOTIDE 2'-PHOSPHODIESTERASE"/>
    <property type="match status" value="1"/>
</dbReference>
<feature type="binding site" evidence="2">
    <location>
        <position position="39"/>
    </location>
    <ligand>
        <name>Fe cation</name>
        <dbReference type="ChEBI" id="CHEBI:24875"/>
        <label>2</label>
    </ligand>
</feature>
<reference evidence="3 4" key="1">
    <citation type="submission" date="2017-02" db="EMBL/GenBank/DDBJ databases">
        <authorList>
            <person name="Peterson S.W."/>
        </authorList>
    </citation>
    <scope>NUCLEOTIDE SEQUENCE [LARGE SCALE GENOMIC DNA]</scope>
    <source>
        <strain evidence="3 4">DSM 16080</strain>
    </source>
</reference>
<dbReference type="CDD" id="cd07382">
    <property type="entry name" value="MPP_DR1281"/>
    <property type="match status" value="1"/>
</dbReference>
<dbReference type="RefSeq" id="WP_078718018.1">
    <property type="nucleotide sequence ID" value="NZ_FUYC01000017.1"/>
</dbReference>
<dbReference type="SUPFAM" id="SSF56300">
    <property type="entry name" value="Metallo-dependent phosphatases"/>
    <property type="match status" value="1"/>
</dbReference>
<dbReference type="PANTHER" id="PTHR36303:SF1">
    <property type="entry name" value="2',3'-CYCLIC-NUCLEOTIDE 2'-PHOSPHODIESTERASE"/>
    <property type="match status" value="1"/>
</dbReference>
<name>A0A1T4XV95_9BACT</name>
<dbReference type="PIRSF" id="PIRSF004789">
    <property type="entry name" value="DR1281"/>
    <property type="match status" value="1"/>
</dbReference>
<dbReference type="OrthoDB" id="9801109at2"/>
<feature type="binding site" evidence="2">
    <location>
        <position position="67"/>
    </location>
    <ligand>
        <name>Fe cation</name>
        <dbReference type="ChEBI" id="CHEBI:24875"/>
        <label>2</label>
    </ligand>
</feature>